<organism evidence="8 9">
    <name type="scientific">Aquilutibacter rugosus</name>
    <dbReference type="NCBI Taxonomy" id="3115820"/>
    <lineage>
        <taxon>Bacteria</taxon>
        <taxon>Pseudomonadati</taxon>
        <taxon>Pseudomonadota</taxon>
        <taxon>Gammaproteobacteria</taxon>
        <taxon>Lysobacterales</taxon>
        <taxon>Lysobacteraceae</taxon>
        <taxon>Aquilutibacter</taxon>
    </lineage>
</organism>
<dbReference type="Gene3D" id="1.10.150.130">
    <property type="match status" value="1"/>
</dbReference>
<dbReference type="Pfam" id="PF00589">
    <property type="entry name" value="Phage_integrase"/>
    <property type="match status" value="1"/>
</dbReference>
<dbReference type="Pfam" id="PF14659">
    <property type="entry name" value="Phage_int_SAM_3"/>
    <property type="match status" value="1"/>
</dbReference>
<evidence type="ECO:0000259" key="7">
    <source>
        <dbReference type="PROSITE" id="PS51900"/>
    </source>
</evidence>
<dbReference type="Gene3D" id="1.10.443.10">
    <property type="entry name" value="Intergrase catalytic core"/>
    <property type="match status" value="1"/>
</dbReference>
<comment type="caution">
    <text evidence="8">The sequence shown here is derived from an EMBL/GenBank/DDBJ whole genome shotgun (WGS) entry which is preliminary data.</text>
</comment>
<keyword evidence="9" id="KW-1185">Reference proteome</keyword>
<dbReference type="InterPro" id="IPR002104">
    <property type="entry name" value="Integrase_catalytic"/>
</dbReference>
<evidence type="ECO:0000256" key="5">
    <source>
        <dbReference type="PROSITE-ProRule" id="PRU01248"/>
    </source>
</evidence>
<dbReference type="InterPro" id="IPR004107">
    <property type="entry name" value="Integrase_SAM-like_N"/>
</dbReference>
<proteinExistence type="inferred from homology"/>
<evidence type="ECO:0000259" key="6">
    <source>
        <dbReference type="PROSITE" id="PS51898"/>
    </source>
</evidence>
<keyword evidence="4" id="KW-0233">DNA recombination</keyword>
<name>A0ABU7V0Z0_9GAMM</name>
<evidence type="ECO:0000256" key="4">
    <source>
        <dbReference type="ARBA" id="ARBA00023172"/>
    </source>
</evidence>
<evidence type="ECO:0000256" key="3">
    <source>
        <dbReference type="ARBA" id="ARBA00023125"/>
    </source>
</evidence>
<keyword evidence="2" id="KW-0229">DNA integration</keyword>
<dbReference type="EMBL" id="JAZHBO010000002">
    <property type="protein sequence ID" value="MEF2156445.1"/>
    <property type="molecule type" value="Genomic_DNA"/>
</dbReference>
<protein>
    <submittedName>
        <fullName evidence="8">Tyrosine-type recombinase/integrase</fullName>
    </submittedName>
</protein>
<dbReference type="InterPro" id="IPR050808">
    <property type="entry name" value="Phage_Integrase"/>
</dbReference>
<dbReference type="InterPro" id="IPR044068">
    <property type="entry name" value="CB"/>
</dbReference>
<dbReference type="PROSITE" id="PS51900">
    <property type="entry name" value="CB"/>
    <property type="match status" value="1"/>
</dbReference>
<dbReference type="PROSITE" id="PS51898">
    <property type="entry name" value="TYR_RECOMBINASE"/>
    <property type="match status" value="1"/>
</dbReference>
<dbReference type="InterPro" id="IPR013762">
    <property type="entry name" value="Integrase-like_cat_sf"/>
</dbReference>
<accession>A0ABU7V0Z0</accession>
<dbReference type="PANTHER" id="PTHR30629:SF2">
    <property type="entry name" value="PROPHAGE INTEGRASE INTS-RELATED"/>
    <property type="match status" value="1"/>
</dbReference>
<feature type="domain" description="Core-binding (CB)" evidence="7">
    <location>
        <begin position="55"/>
        <end position="132"/>
    </location>
</feature>
<evidence type="ECO:0000313" key="9">
    <source>
        <dbReference type="Proteomes" id="UP001356170"/>
    </source>
</evidence>
<keyword evidence="3 5" id="KW-0238">DNA-binding</keyword>
<evidence type="ECO:0000256" key="2">
    <source>
        <dbReference type="ARBA" id="ARBA00022908"/>
    </source>
</evidence>
<sequence length="324" mass="36807">MGRKRTTNIHLPRNMQRKGNTYYFVKDNVWINLGHDYPGALIAYSGLVGERKGVKTFADVAHEMLETRTADLAPATLALYAYNAKRVLPVFGHMKLEEIKQSHVYRYVHTRDGNAMSNRDRTFMSAVFTYARNAGRFDGTDPTKGLQYRRKESPVERYLGDDELRMVLAAAKPHIAAAIVVLYLIGCRIRDGLDIRVEHVGDDVLTYWNRKAKKWMDVEITPALRQAIDNVLALGRQVGREFLIERLATNSRRAGPYTYAGFRTQWMNALAAAGIESATLHDIRRKAGSDVETDDLAMQLLGHTSTKVTRRHYRAKKTPIKPTK</sequence>
<evidence type="ECO:0000256" key="1">
    <source>
        <dbReference type="ARBA" id="ARBA00008857"/>
    </source>
</evidence>
<dbReference type="InterPro" id="IPR010998">
    <property type="entry name" value="Integrase_recombinase_N"/>
</dbReference>
<reference evidence="8 9" key="1">
    <citation type="submission" date="2024-01" db="EMBL/GenBank/DDBJ databases">
        <title>Novel species of the genus Luteimonas isolated from rivers.</title>
        <authorList>
            <person name="Lu H."/>
        </authorList>
    </citation>
    <scope>NUCLEOTIDE SEQUENCE [LARGE SCALE GENOMIC DNA]</scope>
    <source>
        <strain evidence="8 9">FXH3W</strain>
    </source>
</reference>
<gene>
    <name evidence="8" type="ORF">V3390_09450</name>
</gene>
<dbReference type="Proteomes" id="UP001356170">
    <property type="component" value="Unassembled WGS sequence"/>
</dbReference>
<comment type="similarity">
    <text evidence="1">Belongs to the 'phage' integrase family.</text>
</comment>
<evidence type="ECO:0000313" key="8">
    <source>
        <dbReference type="EMBL" id="MEF2156445.1"/>
    </source>
</evidence>
<dbReference type="RefSeq" id="WP_331704238.1">
    <property type="nucleotide sequence ID" value="NZ_JAZHBO010000002.1"/>
</dbReference>
<dbReference type="SUPFAM" id="SSF56349">
    <property type="entry name" value="DNA breaking-rejoining enzymes"/>
    <property type="match status" value="1"/>
</dbReference>
<dbReference type="InterPro" id="IPR011010">
    <property type="entry name" value="DNA_brk_join_enz"/>
</dbReference>
<dbReference type="PANTHER" id="PTHR30629">
    <property type="entry name" value="PROPHAGE INTEGRASE"/>
    <property type="match status" value="1"/>
</dbReference>
<feature type="domain" description="Tyr recombinase" evidence="6">
    <location>
        <begin position="154"/>
        <end position="324"/>
    </location>
</feature>